<evidence type="ECO:0000313" key="2">
    <source>
        <dbReference type="EMBL" id="MFD1612346.1"/>
    </source>
</evidence>
<dbReference type="InterPro" id="IPR051531">
    <property type="entry name" value="N-acetyltransferase"/>
</dbReference>
<proteinExistence type="predicted"/>
<dbReference type="Gene3D" id="3.40.630.30">
    <property type="match status" value="1"/>
</dbReference>
<keyword evidence="2" id="KW-0012">Acyltransferase</keyword>
<accession>A0ABW4I4E3</accession>
<dbReference type="PANTHER" id="PTHR43792:SF1">
    <property type="entry name" value="N-ACETYLTRANSFERASE DOMAIN-CONTAINING PROTEIN"/>
    <property type="match status" value="1"/>
</dbReference>
<dbReference type="PANTHER" id="PTHR43792">
    <property type="entry name" value="GNAT FAMILY, PUTATIVE (AFU_ORTHOLOGUE AFUA_3G00765)-RELATED-RELATED"/>
    <property type="match status" value="1"/>
</dbReference>
<reference evidence="3" key="1">
    <citation type="journal article" date="2019" name="Int. J. Syst. Evol. Microbiol.">
        <title>The Global Catalogue of Microorganisms (GCM) 10K type strain sequencing project: providing services to taxonomists for standard genome sequencing and annotation.</title>
        <authorList>
            <consortium name="The Broad Institute Genomics Platform"/>
            <consortium name="The Broad Institute Genome Sequencing Center for Infectious Disease"/>
            <person name="Wu L."/>
            <person name="Ma J."/>
        </authorList>
    </citation>
    <scope>NUCLEOTIDE SEQUENCE [LARGE SCALE GENOMIC DNA]</scope>
    <source>
        <strain evidence="3">CGMCC 1.16275</strain>
    </source>
</reference>
<dbReference type="PROSITE" id="PS51186">
    <property type="entry name" value="GNAT"/>
    <property type="match status" value="1"/>
</dbReference>
<keyword evidence="2" id="KW-0808">Transferase</keyword>
<dbReference type="Proteomes" id="UP001597115">
    <property type="component" value="Unassembled WGS sequence"/>
</dbReference>
<evidence type="ECO:0000259" key="1">
    <source>
        <dbReference type="PROSITE" id="PS51186"/>
    </source>
</evidence>
<protein>
    <submittedName>
        <fullName evidence="2">GNAT family N-acetyltransferase</fullName>
        <ecNumber evidence="2">2.3.-.-</ecNumber>
    </submittedName>
</protein>
<name>A0ABW4I4E3_9SPHN</name>
<comment type="caution">
    <text evidence="2">The sequence shown here is derived from an EMBL/GenBank/DDBJ whole genome shotgun (WGS) entry which is preliminary data.</text>
</comment>
<feature type="domain" description="N-acetyltransferase" evidence="1">
    <location>
        <begin position="10"/>
        <end position="176"/>
    </location>
</feature>
<dbReference type="SUPFAM" id="SSF55729">
    <property type="entry name" value="Acyl-CoA N-acyltransferases (Nat)"/>
    <property type="match status" value="1"/>
</dbReference>
<dbReference type="Pfam" id="PF13302">
    <property type="entry name" value="Acetyltransf_3"/>
    <property type="match status" value="1"/>
</dbReference>
<evidence type="ECO:0000313" key="3">
    <source>
        <dbReference type="Proteomes" id="UP001597115"/>
    </source>
</evidence>
<dbReference type="GO" id="GO:0016746">
    <property type="term" value="F:acyltransferase activity"/>
    <property type="evidence" value="ECO:0007669"/>
    <property type="project" value="UniProtKB-KW"/>
</dbReference>
<keyword evidence="3" id="KW-1185">Reference proteome</keyword>
<sequence>MSFAHRTARLILRSWRDGDADLFEAACNTPAVTRYLGGLQTREEIDASVARIRASEAENGFCFWALERQADGAFLGFCGLKRLNSAGAPEAMLGAPEIGWRLREDAWGKGYAREAAMAALGLAFERFGLDEVYPITMTGNAQSWGLMLRLGMTARPDLDFDMPVYGPHVTYRIGRDEWTG</sequence>
<dbReference type="EMBL" id="JBHUDY010000001">
    <property type="protein sequence ID" value="MFD1612346.1"/>
    <property type="molecule type" value="Genomic_DNA"/>
</dbReference>
<dbReference type="RefSeq" id="WP_380889172.1">
    <property type="nucleotide sequence ID" value="NZ_JBHUDY010000001.1"/>
</dbReference>
<organism evidence="2 3">
    <name type="scientific">Sphingomonas tabacisoli</name>
    <dbReference type="NCBI Taxonomy" id="2249466"/>
    <lineage>
        <taxon>Bacteria</taxon>
        <taxon>Pseudomonadati</taxon>
        <taxon>Pseudomonadota</taxon>
        <taxon>Alphaproteobacteria</taxon>
        <taxon>Sphingomonadales</taxon>
        <taxon>Sphingomonadaceae</taxon>
        <taxon>Sphingomonas</taxon>
    </lineage>
</organism>
<dbReference type="EC" id="2.3.-.-" evidence="2"/>
<gene>
    <name evidence="2" type="ORF">ACFSCW_11080</name>
</gene>
<dbReference type="InterPro" id="IPR016181">
    <property type="entry name" value="Acyl_CoA_acyltransferase"/>
</dbReference>
<dbReference type="InterPro" id="IPR000182">
    <property type="entry name" value="GNAT_dom"/>
</dbReference>